<evidence type="ECO:0000256" key="1">
    <source>
        <dbReference type="ARBA" id="ARBA00022723"/>
    </source>
</evidence>
<name>A0A8S4PFA7_OWEFU</name>
<feature type="domain" description="C2H2-type" evidence="7">
    <location>
        <begin position="330"/>
        <end position="353"/>
    </location>
</feature>
<keyword evidence="4" id="KW-0862">Zinc</keyword>
<keyword evidence="9" id="KW-1185">Reference proteome</keyword>
<feature type="domain" description="C2H2-type" evidence="7">
    <location>
        <begin position="386"/>
        <end position="415"/>
    </location>
</feature>
<feature type="domain" description="C2H2-type" evidence="7">
    <location>
        <begin position="358"/>
        <end position="387"/>
    </location>
</feature>
<organism evidence="8 9">
    <name type="scientific">Owenia fusiformis</name>
    <name type="common">Polychaete worm</name>
    <dbReference type="NCBI Taxonomy" id="6347"/>
    <lineage>
        <taxon>Eukaryota</taxon>
        <taxon>Metazoa</taxon>
        <taxon>Spiralia</taxon>
        <taxon>Lophotrochozoa</taxon>
        <taxon>Annelida</taxon>
        <taxon>Polychaeta</taxon>
        <taxon>Sedentaria</taxon>
        <taxon>Canalipalpata</taxon>
        <taxon>Sabellida</taxon>
        <taxon>Oweniida</taxon>
        <taxon>Oweniidae</taxon>
        <taxon>Owenia</taxon>
    </lineage>
</organism>
<sequence length="451" mass="51350">MMSCSHSQVSNQADCLCSIITKDAHTDDHSVNSDSINIDEIYQVLGREDMLKSSLLDDIDLYLECEDDNLYVVPDIVATVEIGSNVGSSINTSNIPLNLNPENVSVGGMFSSDICSDVPQSLPAGFNELLTEPVMQMDKILTDMTTVTEIGQATKSTNDSSDVLNHPSAEDRNHLSNSSMPSTIPPMINKVQVSSLHRSIHHKSHLRISFPGHLHSSVTSQLFTCALCPKEFTKKYKMYDHKAKMHNEKHLFKCRLCPYKGTLSIHMKKHILRKHMDILKQNERVCQSKGTSCKSSSNLRKIDVESFTWNQENDGSRKQCAVSNGPKKNFVCQKCQKRFSLKKHLEGHDKTVHQEKIFKCEHENCEKKYSRLKDLKFHAKVHTNEFQCTFKKCTKTFRDKYNLQQHMQVHTGKKSLSCHQCSFMCIQKSSLNWHMKTKHIDSVRSVEEGIK</sequence>
<dbReference type="PANTHER" id="PTHR24379:SF127">
    <property type="entry name" value="BLOODY FINGERS-RELATED"/>
    <property type="match status" value="1"/>
</dbReference>
<dbReference type="PROSITE" id="PS50157">
    <property type="entry name" value="ZINC_FINGER_C2H2_2"/>
    <property type="match status" value="4"/>
</dbReference>
<gene>
    <name evidence="8" type="ORF">OFUS_LOCUS17279</name>
</gene>
<evidence type="ECO:0000256" key="6">
    <source>
        <dbReference type="SAM" id="MobiDB-lite"/>
    </source>
</evidence>
<feature type="domain" description="C2H2-type" evidence="7">
    <location>
        <begin position="223"/>
        <end position="251"/>
    </location>
</feature>
<dbReference type="SMART" id="SM00355">
    <property type="entry name" value="ZnF_C2H2"/>
    <property type="match status" value="6"/>
</dbReference>
<dbReference type="GO" id="GO:0000977">
    <property type="term" value="F:RNA polymerase II transcription regulatory region sequence-specific DNA binding"/>
    <property type="evidence" value="ECO:0007669"/>
    <property type="project" value="TreeGrafter"/>
</dbReference>
<proteinExistence type="predicted"/>
<evidence type="ECO:0000256" key="2">
    <source>
        <dbReference type="ARBA" id="ARBA00022737"/>
    </source>
</evidence>
<evidence type="ECO:0000313" key="8">
    <source>
        <dbReference type="EMBL" id="CAH1792293.1"/>
    </source>
</evidence>
<keyword evidence="3 5" id="KW-0863">Zinc-finger</keyword>
<dbReference type="AlphaFoldDB" id="A0A8S4PFA7"/>
<dbReference type="PANTHER" id="PTHR24379">
    <property type="entry name" value="KRAB AND ZINC FINGER DOMAIN-CONTAINING"/>
    <property type="match status" value="1"/>
</dbReference>
<dbReference type="OrthoDB" id="6155529at2759"/>
<dbReference type="GO" id="GO:0000981">
    <property type="term" value="F:DNA-binding transcription factor activity, RNA polymerase II-specific"/>
    <property type="evidence" value="ECO:0007669"/>
    <property type="project" value="TreeGrafter"/>
</dbReference>
<keyword evidence="1" id="KW-0479">Metal-binding</keyword>
<dbReference type="EMBL" id="CAIIXF020000008">
    <property type="protein sequence ID" value="CAH1792293.1"/>
    <property type="molecule type" value="Genomic_DNA"/>
</dbReference>
<keyword evidence="2" id="KW-0677">Repeat</keyword>
<dbReference type="Gene3D" id="3.30.160.60">
    <property type="entry name" value="Classic Zinc Finger"/>
    <property type="match status" value="3"/>
</dbReference>
<dbReference type="InterPro" id="IPR036236">
    <property type="entry name" value="Znf_C2H2_sf"/>
</dbReference>
<reference evidence="8" key="1">
    <citation type="submission" date="2022-03" db="EMBL/GenBank/DDBJ databases">
        <authorList>
            <person name="Martin C."/>
        </authorList>
    </citation>
    <scope>NUCLEOTIDE SEQUENCE</scope>
</reference>
<dbReference type="Proteomes" id="UP000749559">
    <property type="component" value="Unassembled WGS sequence"/>
</dbReference>
<evidence type="ECO:0000256" key="4">
    <source>
        <dbReference type="ARBA" id="ARBA00022833"/>
    </source>
</evidence>
<dbReference type="GO" id="GO:0005634">
    <property type="term" value="C:nucleus"/>
    <property type="evidence" value="ECO:0007669"/>
    <property type="project" value="TreeGrafter"/>
</dbReference>
<feature type="compositionally biased region" description="Polar residues" evidence="6">
    <location>
        <begin position="153"/>
        <end position="163"/>
    </location>
</feature>
<evidence type="ECO:0000259" key="7">
    <source>
        <dbReference type="PROSITE" id="PS50157"/>
    </source>
</evidence>
<dbReference type="InterPro" id="IPR013087">
    <property type="entry name" value="Znf_C2H2_type"/>
</dbReference>
<dbReference type="PROSITE" id="PS00028">
    <property type="entry name" value="ZINC_FINGER_C2H2_1"/>
    <property type="match status" value="5"/>
</dbReference>
<evidence type="ECO:0000256" key="3">
    <source>
        <dbReference type="ARBA" id="ARBA00022771"/>
    </source>
</evidence>
<dbReference type="GO" id="GO:0008270">
    <property type="term" value="F:zinc ion binding"/>
    <property type="evidence" value="ECO:0007669"/>
    <property type="project" value="UniProtKB-KW"/>
</dbReference>
<dbReference type="Pfam" id="PF00096">
    <property type="entry name" value="zf-C2H2"/>
    <property type="match status" value="1"/>
</dbReference>
<accession>A0A8S4PFA7</accession>
<evidence type="ECO:0000256" key="5">
    <source>
        <dbReference type="PROSITE-ProRule" id="PRU00042"/>
    </source>
</evidence>
<comment type="caution">
    <text evidence="8">The sequence shown here is derived from an EMBL/GenBank/DDBJ whole genome shotgun (WGS) entry which is preliminary data.</text>
</comment>
<dbReference type="SUPFAM" id="SSF57667">
    <property type="entry name" value="beta-beta-alpha zinc fingers"/>
    <property type="match status" value="2"/>
</dbReference>
<evidence type="ECO:0000313" key="9">
    <source>
        <dbReference type="Proteomes" id="UP000749559"/>
    </source>
</evidence>
<feature type="region of interest" description="Disordered" evidence="6">
    <location>
        <begin position="153"/>
        <end position="186"/>
    </location>
</feature>
<protein>
    <recommendedName>
        <fullName evidence="7">C2H2-type domain-containing protein</fullName>
    </recommendedName>
</protein>